<name>A0ABV0RLC7_9TELE</name>
<accession>A0ABV0RLC7</accession>
<reference evidence="1 2" key="1">
    <citation type="submission" date="2021-06" db="EMBL/GenBank/DDBJ databases">
        <authorList>
            <person name="Palmer J.M."/>
        </authorList>
    </citation>
    <scope>NUCLEOTIDE SEQUENCE [LARGE SCALE GENOMIC DNA]</scope>
    <source>
        <strain evidence="1 2">XC_2019</strain>
        <tissue evidence="1">Muscle</tissue>
    </source>
</reference>
<keyword evidence="2" id="KW-1185">Reference proteome</keyword>
<protein>
    <recommendedName>
        <fullName evidence="3">CCHC-type domain-containing protein</fullName>
    </recommendedName>
</protein>
<dbReference type="EMBL" id="JAHRIN010050851">
    <property type="protein sequence ID" value="MEQ2208950.1"/>
    <property type="molecule type" value="Genomic_DNA"/>
</dbReference>
<sequence length="185" mass="20797">MLTRSRGKGSLYPNDELRAHELVFHSSGEPLEQGTFPMVEVADPNPGAADNPQPPTILVYRPWTQEDRSAALKDIPSIQEGVDEFLAAITELRGSFPLNGREMLQCFTQLFGHRWCRVAGNFTGCADNGEPLPHDSNELRDALRLLFERITGAYRQAADYGWKCNKPGHFTRECRGKRIDNHNST</sequence>
<evidence type="ECO:0008006" key="3">
    <source>
        <dbReference type="Google" id="ProtNLM"/>
    </source>
</evidence>
<dbReference type="Proteomes" id="UP001434883">
    <property type="component" value="Unassembled WGS sequence"/>
</dbReference>
<organism evidence="1 2">
    <name type="scientific">Xenoophorus captivus</name>
    <dbReference type="NCBI Taxonomy" id="1517983"/>
    <lineage>
        <taxon>Eukaryota</taxon>
        <taxon>Metazoa</taxon>
        <taxon>Chordata</taxon>
        <taxon>Craniata</taxon>
        <taxon>Vertebrata</taxon>
        <taxon>Euteleostomi</taxon>
        <taxon>Actinopterygii</taxon>
        <taxon>Neopterygii</taxon>
        <taxon>Teleostei</taxon>
        <taxon>Neoteleostei</taxon>
        <taxon>Acanthomorphata</taxon>
        <taxon>Ovalentaria</taxon>
        <taxon>Atherinomorphae</taxon>
        <taxon>Cyprinodontiformes</taxon>
        <taxon>Goodeidae</taxon>
        <taxon>Xenoophorus</taxon>
    </lineage>
</organism>
<evidence type="ECO:0000313" key="2">
    <source>
        <dbReference type="Proteomes" id="UP001434883"/>
    </source>
</evidence>
<proteinExistence type="predicted"/>
<comment type="caution">
    <text evidence="1">The sequence shown here is derived from an EMBL/GenBank/DDBJ whole genome shotgun (WGS) entry which is preliminary data.</text>
</comment>
<evidence type="ECO:0000313" key="1">
    <source>
        <dbReference type="EMBL" id="MEQ2208950.1"/>
    </source>
</evidence>
<gene>
    <name evidence="1" type="ORF">XENOCAPTIV_020370</name>
</gene>